<dbReference type="GO" id="GO:0030200">
    <property type="term" value="P:heparan sulfate proteoglycan catabolic process"/>
    <property type="evidence" value="ECO:0007669"/>
    <property type="project" value="TreeGrafter"/>
</dbReference>
<gene>
    <name evidence="7" type="ORF">PACLA_8A087301</name>
</gene>
<dbReference type="EMBL" id="CACRXK020000244">
    <property type="protein sequence ID" value="CAB3979956.1"/>
    <property type="molecule type" value="Genomic_DNA"/>
</dbReference>
<dbReference type="PANTHER" id="PTHR43108:SF6">
    <property type="entry name" value="N-SULPHOGLUCOSAMINE SULPHOHYDROLASE"/>
    <property type="match status" value="1"/>
</dbReference>
<name>A0A6S7FVY0_PARCT</name>
<evidence type="ECO:0000256" key="3">
    <source>
        <dbReference type="ARBA" id="ARBA00022729"/>
    </source>
</evidence>
<comment type="caution">
    <text evidence="7">The sequence shown here is derived from an EMBL/GenBank/DDBJ whole genome shotgun (WGS) entry which is preliminary data.</text>
</comment>
<evidence type="ECO:0000313" key="7">
    <source>
        <dbReference type="EMBL" id="CAB3979956.1"/>
    </source>
</evidence>
<protein>
    <submittedName>
        <fullName evidence="7">N-sulphoglucosamine sulphohydrolase</fullName>
    </submittedName>
</protein>
<dbReference type="GO" id="GO:0006027">
    <property type="term" value="P:glycosaminoglycan catabolic process"/>
    <property type="evidence" value="ECO:0007669"/>
    <property type="project" value="TreeGrafter"/>
</dbReference>
<proteinExistence type="inferred from homology"/>
<dbReference type="InterPro" id="IPR000917">
    <property type="entry name" value="Sulfatase_N"/>
</dbReference>
<evidence type="ECO:0000313" key="8">
    <source>
        <dbReference type="Proteomes" id="UP001152795"/>
    </source>
</evidence>
<reference evidence="7" key="1">
    <citation type="submission" date="2020-04" db="EMBL/GenBank/DDBJ databases">
        <authorList>
            <person name="Alioto T."/>
            <person name="Alioto T."/>
            <person name="Gomez Garrido J."/>
        </authorList>
    </citation>
    <scope>NUCLEOTIDE SEQUENCE</scope>
    <source>
        <strain evidence="7">A484AB</strain>
    </source>
</reference>
<comment type="cofactor">
    <cofactor evidence="1">
        <name>Ca(2+)</name>
        <dbReference type="ChEBI" id="CHEBI:29108"/>
    </cofactor>
</comment>
<evidence type="ECO:0000256" key="1">
    <source>
        <dbReference type="ARBA" id="ARBA00001913"/>
    </source>
</evidence>
<feature type="domain" description="Sulfatase N-terminal" evidence="6">
    <location>
        <begin position="30"/>
        <end position="138"/>
    </location>
</feature>
<dbReference type="OrthoDB" id="10012954at2759"/>
<keyword evidence="8" id="KW-1185">Reference proteome</keyword>
<dbReference type="AlphaFoldDB" id="A0A6S7FVY0"/>
<dbReference type="InterPro" id="IPR017850">
    <property type="entry name" value="Alkaline_phosphatase_core_sf"/>
</dbReference>
<dbReference type="Pfam" id="PF00884">
    <property type="entry name" value="Sulfatase"/>
    <property type="match status" value="1"/>
</dbReference>
<dbReference type="InterPro" id="IPR024607">
    <property type="entry name" value="Sulfatase_CS"/>
</dbReference>
<evidence type="ECO:0000256" key="5">
    <source>
        <dbReference type="ARBA" id="ARBA00023180"/>
    </source>
</evidence>
<sequence>MDSFTSMLTIFALYILCMIHICSASFNGRRNVLVFIADDGGFEMQVYNNSVCQTPNLNALAERSVIFDHAFTSVSSCSPSRSAILTGLPQHQNGMYGLHHQVHHFNSFDAVKSLPKLLQDSGIRTGIIGKKHVGPEKVSSDRNSMMSLKCPGYILINYNHV</sequence>
<evidence type="ECO:0000256" key="4">
    <source>
        <dbReference type="ARBA" id="ARBA00022801"/>
    </source>
</evidence>
<evidence type="ECO:0000259" key="6">
    <source>
        <dbReference type="Pfam" id="PF00884"/>
    </source>
</evidence>
<evidence type="ECO:0000256" key="2">
    <source>
        <dbReference type="ARBA" id="ARBA00008779"/>
    </source>
</evidence>
<keyword evidence="3" id="KW-0732">Signal</keyword>
<dbReference type="PROSITE" id="PS00523">
    <property type="entry name" value="SULFATASE_1"/>
    <property type="match status" value="1"/>
</dbReference>
<keyword evidence="5" id="KW-0325">Glycoprotein</keyword>
<accession>A0A6S7FVY0</accession>
<organism evidence="7 8">
    <name type="scientific">Paramuricea clavata</name>
    <name type="common">Red gorgonian</name>
    <name type="synonym">Violescent sea-whip</name>
    <dbReference type="NCBI Taxonomy" id="317549"/>
    <lineage>
        <taxon>Eukaryota</taxon>
        <taxon>Metazoa</taxon>
        <taxon>Cnidaria</taxon>
        <taxon>Anthozoa</taxon>
        <taxon>Octocorallia</taxon>
        <taxon>Malacalcyonacea</taxon>
        <taxon>Plexauridae</taxon>
        <taxon>Paramuricea</taxon>
    </lineage>
</organism>
<dbReference type="PANTHER" id="PTHR43108">
    <property type="entry name" value="N-ACETYLGLUCOSAMINE-6-SULFATASE FAMILY MEMBER"/>
    <property type="match status" value="1"/>
</dbReference>
<keyword evidence="4" id="KW-0378">Hydrolase</keyword>
<dbReference type="Proteomes" id="UP001152795">
    <property type="component" value="Unassembled WGS sequence"/>
</dbReference>
<dbReference type="SUPFAM" id="SSF53649">
    <property type="entry name" value="Alkaline phosphatase-like"/>
    <property type="match status" value="1"/>
</dbReference>
<dbReference type="Gene3D" id="3.40.720.10">
    <property type="entry name" value="Alkaline Phosphatase, subunit A"/>
    <property type="match status" value="1"/>
</dbReference>
<comment type="similarity">
    <text evidence="2">Belongs to the sulfatase family.</text>
</comment>
<dbReference type="GO" id="GO:0016250">
    <property type="term" value="F:N-sulfoglucosamine sulfohydrolase activity"/>
    <property type="evidence" value="ECO:0007669"/>
    <property type="project" value="TreeGrafter"/>
</dbReference>